<dbReference type="GO" id="GO:0010333">
    <property type="term" value="F:terpene synthase activity"/>
    <property type="evidence" value="ECO:0007669"/>
    <property type="project" value="InterPro"/>
</dbReference>
<dbReference type="InterPro" id="IPR008930">
    <property type="entry name" value="Terpenoid_cyclase/PrenylTrfase"/>
</dbReference>
<dbReference type="Proteomes" id="UP001341281">
    <property type="component" value="Chromosome 01"/>
</dbReference>
<dbReference type="SFLD" id="SFLDS00005">
    <property type="entry name" value="Isoprenoid_Synthase_Type_I"/>
    <property type="match status" value="1"/>
</dbReference>
<dbReference type="CDD" id="cd00684">
    <property type="entry name" value="Terpene_cyclase_plant_C1"/>
    <property type="match status" value="1"/>
</dbReference>
<name>A0AAQ3SFJ0_PASNO</name>
<organism evidence="6 7">
    <name type="scientific">Paspalum notatum var. saurae</name>
    <dbReference type="NCBI Taxonomy" id="547442"/>
    <lineage>
        <taxon>Eukaryota</taxon>
        <taxon>Viridiplantae</taxon>
        <taxon>Streptophyta</taxon>
        <taxon>Embryophyta</taxon>
        <taxon>Tracheophyta</taxon>
        <taxon>Spermatophyta</taxon>
        <taxon>Magnoliopsida</taxon>
        <taxon>Liliopsida</taxon>
        <taxon>Poales</taxon>
        <taxon>Poaceae</taxon>
        <taxon>PACMAD clade</taxon>
        <taxon>Panicoideae</taxon>
        <taxon>Andropogonodae</taxon>
        <taxon>Paspaleae</taxon>
        <taxon>Paspalinae</taxon>
        <taxon>Paspalum</taxon>
    </lineage>
</organism>
<evidence type="ECO:0000313" key="7">
    <source>
        <dbReference type="Proteomes" id="UP001341281"/>
    </source>
</evidence>
<dbReference type="SUPFAM" id="SSF48576">
    <property type="entry name" value="Terpenoid synthases"/>
    <property type="match status" value="1"/>
</dbReference>
<proteinExistence type="predicted"/>
<dbReference type="InterPro" id="IPR034741">
    <property type="entry name" value="Terpene_cyclase-like_1_C"/>
</dbReference>
<dbReference type="Pfam" id="PF03936">
    <property type="entry name" value="Terpene_synth_C"/>
    <property type="match status" value="1"/>
</dbReference>
<dbReference type="PANTHER" id="PTHR31225:SF222">
    <property type="entry name" value="ALPHA-COPAENE SYNTHASE"/>
    <property type="match status" value="1"/>
</dbReference>
<dbReference type="AlphaFoldDB" id="A0AAQ3SFJ0"/>
<evidence type="ECO:0000256" key="1">
    <source>
        <dbReference type="ARBA" id="ARBA00001936"/>
    </source>
</evidence>
<keyword evidence="3" id="KW-0479">Metal-binding</keyword>
<dbReference type="Gene3D" id="1.10.600.10">
    <property type="entry name" value="Farnesyl Diphosphate Synthase"/>
    <property type="match status" value="1"/>
</dbReference>
<evidence type="ECO:0000256" key="2">
    <source>
        <dbReference type="ARBA" id="ARBA00001946"/>
    </source>
</evidence>
<feature type="domain" description="Terpene synthase metal-binding" evidence="5">
    <location>
        <begin position="249"/>
        <end position="487"/>
    </location>
</feature>
<dbReference type="InterPro" id="IPR005630">
    <property type="entry name" value="Terpene_synthase_metal-bd"/>
</dbReference>
<accession>A0AAQ3SFJ0</accession>
<dbReference type="InterPro" id="IPR036965">
    <property type="entry name" value="Terpene_synth_N_sf"/>
</dbReference>
<evidence type="ECO:0000256" key="3">
    <source>
        <dbReference type="ARBA" id="ARBA00022723"/>
    </source>
</evidence>
<evidence type="ECO:0000313" key="6">
    <source>
        <dbReference type="EMBL" id="WVZ50656.1"/>
    </source>
</evidence>
<comment type="cofactor">
    <cofactor evidence="2">
        <name>Mg(2+)</name>
        <dbReference type="ChEBI" id="CHEBI:18420"/>
    </cofactor>
</comment>
<dbReference type="Pfam" id="PF01397">
    <property type="entry name" value="Terpene_synth"/>
    <property type="match status" value="1"/>
</dbReference>
<dbReference type="SUPFAM" id="SSF48239">
    <property type="entry name" value="Terpenoid cyclases/Protein prenyltransferases"/>
    <property type="match status" value="1"/>
</dbReference>
<sequence>MASMNCNAVYRMAPAFEASPWGDFFTNHTLDSLQISHEKMTERVNKLKVEVSGLFGACKSVMEKLNLVDTLQHLGIDHHFEDTIATALSSIHNTEFRSSSLHEVALRFRILRQHGFWVSADVFSKFRNEDGSFVNDIANDPKDLLSLYNAANLMTHNEEPLEEALLFARHHLELMKCNLKSPLAEQVGRALKISLPKTIKREEAISYIPEYNVHDEMYNAAIMELAKVEFNRLQCVHQKELKAISMWWKDLSADIKLDYARDHVVECYFWSYSCLYEEEYARSRLVLTKLLMLTSLLDDTYDEHATLEECRVLSKVIERWDENDVSLLPEYLKKYCLNVISTFKEFDKELEPHEKYRSAYIRKAFQNISKCYLQEAEWSHCDYIPSLEDHVNVSVTTAGGELVAVGLLFGMGDVATKEIFEWAIRGSDTVKACGKVSRFMDDLADFKRGRNKMDVATTVECYIKENNVSSEVAQAKILSLVDDAWKTLNQELLKRRAPLQIVRQITNFARSMMFLYHDKRDGYTSSEYVIETQKNHFVRSFPV</sequence>
<dbReference type="InterPro" id="IPR001906">
    <property type="entry name" value="Terpene_synth_N"/>
</dbReference>
<dbReference type="InterPro" id="IPR008949">
    <property type="entry name" value="Isoprenoid_synthase_dom_sf"/>
</dbReference>
<dbReference type="FunFam" id="1.10.600.10:FF:000007">
    <property type="entry name" value="Isoprene synthase, chloroplastic"/>
    <property type="match status" value="1"/>
</dbReference>
<comment type="cofactor">
    <cofactor evidence="1">
        <name>Mn(2+)</name>
        <dbReference type="ChEBI" id="CHEBI:29035"/>
    </cofactor>
</comment>
<keyword evidence="7" id="KW-1185">Reference proteome</keyword>
<dbReference type="PANTHER" id="PTHR31225">
    <property type="entry name" value="OS04G0344100 PROTEIN-RELATED"/>
    <property type="match status" value="1"/>
</dbReference>
<reference evidence="6 7" key="1">
    <citation type="submission" date="2024-02" db="EMBL/GenBank/DDBJ databases">
        <title>High-quality chromosome-scale genome assembly of Pensacola bahiagrass (Paspalum notatum Flugge var. saurae).</title>
        <authorList>
            <person name="Vega J.M."/>
            <person name="Podio M."/>
            <person name="Orjuela J."/>
            <person name="Siena L.A."/>
            <person name="Pessino S.C."/>
            <person name="Combes M.C."/>
            <person name="Mariac C."/>
            <person name="Albertini E."/>
            <person name="Pupilli F."/>
            <person name="Ortiz J.P.A."/>
            <person name="Leblanc O."/>
        </authorList>
    </citation>
    <scope>NUCLEOTIDE SEQUENCE [LARGE SCALE GENOMIC DNA]</scope>
    <source>
        <strain evidence="6">R1</strain>
        <tissue evidence="6">Leaf</tissue>
    </source>
</reference>
<gene>
    <name evidence="6" type="ORF">U9M48_001889</name>
</gene>
<dbReference type="GO" id="GO:0000287">
    <property type="term" value="F:magnesium ion binding"/>
    <property type="evidence" value="ECO:0007669"/>
    <property type="project" value="InterPro"/>
</dbReference>
<dbReference type="InterPro" id="IPR050148">
    <property type="entry name" value="Terpene_synthase-like"/>
</dbReference>
<dbReference type="InterPro" id="IPR044814">
    <property type="entry name" value="Terpene_cyclase_plant_C1"/>
</dbReference>
<dbReference type="EMBL" id="CP144745">
    <property type="protein sequence ID" value="WVZ50656.1"/>
    <property type="molecule type" value="Genomic_DNA"/>
</dbReference>
<dbReference type="SFLD" id="SFLDG01019">
    <property type="entry name" value="Terpene_Cyclase_Like_1_C_Termi"/>
    <property type="match status" value="1"/>
</dbReference>
<evidence type="ECO:0000259" key="5">
    <source>
        <dbReference type="Pfam" id="PF03936"/>
    </source>
</evidence>
<protein>
    <submittedName>
        <fullName evidence="6">Uncharacterized protein</fullName>
    </submittedName>
</protein>
<feature type="domain" description="Terpene synthase N-terminal" evidence="4">
    <location>
        <begin position="21"/>
        <end position="191"/>
    </location>
</feature>
<evidence type="ECO:0000259" key="4">
    <source>
        <dbReference type="Pfam" id="PF01397"/>
    </source>
</evidence>
<dbReference type="GO" id="GO:0016102">
    <property type="term" value="P:diterpenoid biosynthetic process"/>
    <property type="evidence" value="ECO:0007669"/>
    <property type="project" value="InterPro"/>
</dbReference>
<dbReference type="Gene3D" id="1.50.10.130">
    <property type="entry name" value="Terpene synthase, N-terminal domain"/>
    <property type="match status" value="1"/>
</dbReference>